<keyword evidence="2" id="KW-0812">Transmembrane</keyword>
<evidence type="ECO:0000256" key="2">
    <source>
        <dbReference type="ARBA" id="ARBA00022692"/>
    </source>
</evidence>
<comment type="caution">
    <text evidence="6">The sequence shown here is derived from an EMBL/GenBank/DDBJ whole genome shotgun (WGS) entry which is preliminary data.</text>
</comment>
<feature type="domain" description="GTD-binding" evidence="5">
    <location>
        <begin position="41"/>
        <end position="151"/>
    </location>
</feature>
<dbReference type="GO" id="GO:0080115">
    <property type="term" value="F:myosin XI tail binding"/>
    <property type="evidence" value="ECO:0007669"/>
    <property type="project" value="UniProtKB-ARBA"/>
</dbReference>
<keyword evidence="7" id="KW-1185">Reference proteome</keyword>
<dbReference type="PROSITE" id="PS51775">
    <property type="entry name" value="GTD_BINDING"/>
    <property type="match status" value="1"/>
</dbReference>
<evidence type="ECO:0000256" key="4">
    <source>
        <dbReference type="ARBA" id="ARBA00023136"/>
    </source>
</evidence>
<sequence>MFLSPVFVSISVHPLKGRHFSGVVAEKWIGKNSSKVGEDLKVLLSQLSGTRGLEQSPSALYEELEEERNASTIASDQTMAMITRLQEKKAVLHMEALQQLRADLNHLTTKPGLRMMEEQGEYDNEPLRKIDNLLVEKKEIQDLEAEAEGTPCILRVS</sequence>
<evidence type="ECO:0000313" key="7">
    <source>
        <dbReference type="Proteomes" id="UP000290289"/>
    </source>
</evidence>
<dbReference type="Proteomes" id="UP000290289">
    <property type="component" value="Chromosome 15"/>
</dbReference>
<evidence type="ECO:0000256" key="3">
    <source>
        <dbReference type="ARBA" id="ARBA00022989"/>
    </source>
</evidence>
<keyword evidence="3" id="KW-1133">Transmembrane helix</keyword>
<accession>A0A498HS60</accession>
<dbReference type="InterPro" id="IPR039306">
    <property type="entry name" value="MYOB"/>
</dbReference>
<comment type="subcellular location">
    <subcellularLocation>
        <location evidence="1">Membrane</location>
        <topology evidence="1">Single-pass membrane protein</topology>
    </subcellularLocation>
</comment>
<evidence type="ECO:0000256" key="1">
    <source>
        <dbReference type="ARBA" id="ARBA00004167"/>
    </source>
</evidence>
<organism evidence="6 7">
    <name type="scientific">Malus domestica</name>
    <name type="common">Apple</name>
    <name type="synonym">Pyrus malus</name>
    <dbReference type="NCBI Taxonomy" id="3750"/>
    <lineage>
        <taxon>Eukaryota</taxon>
        <taxon>Viridiplantae</taxon>
        <taxon>Streptophyta</taxon>
        <taxon>Embryophyta</taxon>
        <taxon>Tracheophyta</taxon>
        <taxon>Spermatophyta</taxon>
        <taxon>Magnoliopsida</taxon>
        <taxon>eudicotyledons</taxon>
        <taxon>Gunneridae</taxon>
        <taxon>Pentapetalae</taxon>
        <taxon>rosids</taxon>
        <taxon>fabids</taxon>
        <taxon>Rosales</taxon>
        <taxon>Rosaceae</taxon>
        <taxon>Amygdaloideae</taxon>
        <taxon>Maleae</taxon>
        <taxon>Malus</taxon>
    </lineage>
</organism>
<protein>
    <recommendedName>
        <fullName evidence="5">GTD-binding domain-containing protein</fullName>
    </recommendedName>
</protein>
<keyword evidence="4" id="KW-0472">Membrane</keyword>
<dbReference type="PANTHER" id="PTHR31448">
    <property type="entry name" value="MYOSIN-BINDING PROTEIN 2"/>
    <property type="match status" value="1"/>
</dbReference>
<evidence type="ECO:0000259" key="5">
    <source>
        <dbReference type="PROSITE" id="PS51775"/>
    </source>
</evidence>
<gene>
    <name evidence="6" type="ORF">DVH24_016431</name>
</gene>
<reference evidence="6 7" key="1">
    <citation type="submission" date="2018-10" db="EMBL/GenBank/DDBJ databases">
        <title>A high-quality apple genome assembly.</title>
        <authorList>
            <person name="Hu J."/>
        </authorList>
    </citation>
    <scope>NUCLEOTIDE SEQUENCE [LARGE SCALE GENOMIC DNA]</scope>
    <source>
        <strain evidence="7">cv. HFTH1</strain>
        <tissue evidence="6">Young leaf</tissue>
    </source>
</reference>
<evidence type="ECO:0000313" key="6">
    <source>
        <dbReference type="EMBL" id="RXH73609.1"/>
    </source>
</evidence>
<dbReference type="EMBL" id="RDQH01000341">
    <property type="protein sequence ID" value="RXH73609.1"/>
    <property type="molecule type" value="Genomic_DNA"/>
</dbReference>
<dbReference type="GO" id="GO:0016020">
    <property type="term" value="C:membrane"/>
    <property type="evidence" value="ECO:0007669"/>
    <property type="project" value="UniProtKB-SubCell"/>
</dbReference>
<dbReference type="PANTHER" id="PTHR31448:SF32">
    <property type="entry name" value="MYOSIN-BINDING PROTEIN 1"/>
    <property type="match status" value="1"/>
</dbReference>
<dbReference type="InterPro" id="IPR007656">
    <property type="entry name" value="GTD-bd"/>
</dbReference>
<name>A0A498HS60_MALDO</name>
<dbReference type="Pfam" id="PF04576">
    <property type="entry name" value="Zein-binding"/>
    <property type="match status" value="1"/>
</dbReference>
<proteinExistence type="predicted"/>
<dbReference type="AlphaFoldDB" id="A0A498HS60"/>